<dbReference type="GO" id="GO:0008234">
    <property type="term" value="F:cysteine-type peptidase activity"/>
    <property type="evidence" value="ECO:0007669"/>
    <property type="project" value="InterPro"/>
</dbReference>
<comment type="caution">
    <text evidence="5">The sequence shown here is derived from an EMBL/GenBank/DDBJ whole genome shotgun (WGS) entry which is preliminary data.</text>
</comment>
<feature type="domain" description="Ubiquitin-like protease family profile" evidence="4">
    <location>
        <begin position="1"/>
        <end position="147"/>
    </location>
</feature>
<comment type="similarity">
    <text evidence="1">Belongs to the peptidase C48 family.</text>
</comment>
<keyword evidence="6" id="KW-1185">Reference proteome</keyword>
<keyword evidence="2" id="KW-0645">Protease</keyword>
<reference evidence="5" key="1">
    <citation type="submission" date="2023-07" db="EMBL/GenBank/DDBJ databases">
        <title>draft genome sequence of fig (Ficus carica).</title>
        <authorList>
            <person name="Takahashi T."/>
            <person name="Nishimura K."/>
        </authorList>
    </citation>
    <scope>NUCLEOTIDE SEQUENCE</scope>
</reference>
<dbReference type="AlphaFoldDB" id="A0AA88AB92"/>
<dbReference type="Proteomes" id="UP001187192">
    <property type="component" value="Unassembled WGS sequence"/>
</dbReference>
<organism evidence="5 6">
    <name type="scientific">Ficus carica</name>
    <name type="common">Common fig</name>
    <dbReference type="NCBI Taxonomy" id="3494"/>
    <lineage>
        <taxon>Eukaryota</taxon>
        <taxon>Viridiplantae</taxon>
        <taxon>Streptophyta</taxon>
        <taxon>Embryophyta</taxon>
        <taxon>Tracheophyta</taxon>
        <taxon>Spermatophyta</taxon>
        <taxon>Magnoliopsida</taxon>
        <taxon>eudicotyledons</taxon>
        <taxon>Gunneridae</taxon>
        <taxon>Pentapetalae</taxon>
        <taxon>rosids</taxon>
        <taxon>fabids</taxon>
        <taxon>Rosales</taxon>
        <taxon>Moraceae</taxon>
        <taxon>Ficeae</taxon>
        <taxon>Ficus</taxon>
    </lineage>
</organism>
<evidence type="ECO:0000313" key="5">
    <source>
        <dbReference type="EMBL" id="GMN48585.1"/>
    </source>
</evidence>
<keyword evidence="3" id="KW-0378">Hydrolase</keyword>
<protein>
    <recommendedName>
        <fullName evidence="4">Ubiquitin-like protease family profile domain-containing protein</fullName>
    </recommendedName>
</protein>
<evidence type="ECO:0000256" key="1">
    <source>
        <dbReference type="ARBA" id="ARBA00005234"/>
    </source>
</evidence>
<evidence type="ECO:0000313" key="6">
    <source>
        <dbReference type="Proteomes" id="UP001187192"/>
    </source>
</evidence>
<dbReference type="PROSITE" id="PS50600">
    <property type="entry name" value="ULP_PROTEASE"/>
    <property type="match status" value="1"/>
</dbReference>
<dbReference type="EMBL" id="BTGU01000028">
    <property type="protein sequence ID" value="GMN48585.1"/>
    <property type="molecule type" value="Genomic_DNA"/>
</dbReference>
<dbReference type="InterPro" id="IPR038765">
    <property type="entry name" value="Papain-like_cys_pep_sf"/>
</dbReference>
<sequence>MLRRRWSKFLPSHEHIDATFYYLRKKFMYFPKLLQRKGSHDSLLKIILGVSIRCSLSWFEVNTVLIPMHLEYLKHWVLAKLDLLNWTVEVYDSLNSEGPHNDKIRESLECMSKFVPMLAERISLFEFKPRNSLRTYPIPVTIMQDIP</sequence>
<dbReference type="GO" id="GO:0006508">
    <property type="term" value="P:proteolysis"/>
    <property type="evidence" value="ECO:0007669"/>
    <property type="project" value="UniProtKB-KW"/>
</dbReference>
<dbReference type="SUPFAM" id="SSF54001">
    <property type="entry name" value="Cysteine proteinases"/>
    <property type="match status" value="1"/>
</dbReference>
<dbReference type="InterPro" id="IPR003653">
    <property type="entry name" value="Peptidase_C48_C"/>
</dbReference>
<evidence type="ECO:0000256" key="2">
    <source>
        <dbReference type="ARBA" id="ARBA00022670"/>
    </source>
</evidence>
<dbReference type="Gene3D" id="3.40.395.10">
    <property type="entry name" value="Adenoviral Proteinase, Chain A"/>
    <property type="match status" value="1"/>
</dbReference>
<evidence type="ECO:0000256" key="3">
    <source>
        <dbReference type="ARBA" id="ARBA00022801"/>
    </source>
</evidence>
<name>A0AA88AB92_FICCA</name>
<dbReference type="Pfam" id="PF02902">
    <property type="entry name" value="Peptidase_C48"/>
    <property type="match status" value="1"/>
</dbReference>
<evidence type="ECO:0000259" key="4">
    <source>
        <dbReference type="PROSITE" id="PS50600"/>
    </source>
</evidence>
<accession>A0AA88AB92</accession>
<proteinExistence type="inferred from homology"/>
<gene>
    <name evidence="5" type="ORF">TIFTF001_017745</name>
</gene>